<proteinExistence type="predicted"/>
<evidence type="ECO:0000313" key="2">
    <source>
        <dbReference type="Proteomes" id="UP000265692"/>
    </source>
</evidence>
<dbReference type="OrthoDB" id="2735802at2"/>
<dbReference type="Proteomes" id="UP000265692">
    <property type="component" value="Unassembled WGS sequence"/>
</dbReference>
<name>A0A396SFN3_9BACL</name>
<keyword evidence="2" id="KW-1185">Reference proteome</keyword>
<sequence length="109" mass="12475">MEEPLLFISSPPFYFTEVEKTEIPFIEESTSVFVPNRSDRIVDGLIARQLHFFSQPTNQFRTLIFHLTNGEKVIGRLQGVEGTNVHIQSIDQKIVINANDIETITLKND</sequence>
<reference evidence="1 2" key="1">
    <citation type="submission" date="2018-08" db="EMBL/GenBank/DDBJ databases">
        <title>Lysinibacillus sp. YLB-03 draft genome sequence.</title>
        <authorList>
            <person name="Yu L."/>
        </authorList>
    </citation>
    <scope>NUCLEOTIDE SEQUENCE [LARGE SCALE GENOMIC DNA]</scope>
    <source>
        <strain evidence="1 2">YLB-03</strain>
    </source>
</reference>
<organism evidence="1 2">
    <name type="scientific">Ureibacillus yapensis</name>
    <dbReference type="NCBI Taxonomy" id="2304605"/>
    <lineage>
        <taxon>Bacteria</taxon>
        <taxon>Bacillati</taxon>
        <taxon>Bacillota</taxon>
        <taxon>Bacilli</taxon>
        <taxon>Bacillales</taxon>
        <taxon>Caryophanaceae</taxon>
        <taxon>Ureibacillus</taxon>
    </lineage>
</organism>
<dbReference type="EMBL" id="QWEI01000001">
    <property type="protein sequence ID" value="RHW39852.1"/>
    <property type="molecule type" value="Genomic_DNA"/>
</dbReference>
<keyword evidence="1" id="KW-0808">Transferase</keyword>
<gene>
    <name evidence="1" type="ORF">D1B33_03090</name>
</gene>
<dbReference type="GO" id="GO:0016301">
    <property type="term" value="F:kinase activity"/>
    <property type="evidence" value="ECO:0007669"/>
    <property type="project" value="UniProtKB-KW"/>
</dbReference>
<protein>
    <submittedName>
        <fullName evidence="1">4-diphosphocytidyl-2C-methyl-D-erythritol kinase</fullName>
    </submittedName>
</protein>
<comment type="caution">
    <text evidence="1">The sequence shown here is derived from an EMBL/GenBank/DDBJ whole genome shotgun (WGS) entry which is preliminary data.</text>
</comment>
<dbReference type="RefSeq" id="WP_118874862.1">
    <property type="nucleotide sequence ID" value="NZ_QWEI01000001.1"/>
</dbReference>
<keyword evidence="1" id="KW-0418">Kinase</keyword>
<accession>A0A396SFN3</accession>
<dbReference type="AlphaFoldDB" id="A0A396SFN3"/>
<evidence type="ECO:0000313" key="1">
    <source>
        <dbReference type="EMBL" id="RHW39852.1"/>
    </source>
</evidence>